<dbReference type="Gene3D" id="3.30.750.24">
    <property type="entry name" value="STAS domain"/>
    <property type="match status" value="1"/>
</dbReference>
<dbReference type="InterPro" id="IPR036513">
    <property type="entry name" value="STAS_dom_sf"/>
</dbReference>
<dbReference type="Pfam" id="PF13466">
    <property type="entry name" value="STAS_2"/>
    <property type="match status" value="1"/>
</dbReference>
<gene>
    <name evidence="2" type="ORF">ILT43_16610</name>
</gene>
<comment type="caution">
    <text evidence="2">The sequence shown here is derived from an EMBL/GenBank/DDBJ whole genome shotgun (WGS) entry which is preliminary data.</text>
</comment>
<dbReference type="InterPro" id="IPR058548">
    <property type="entry name" value="MlaB-like_STAS"/>
</dbReference>
<protein>
    <submittedName>
        <fullName evidence="2">STAS domain-containing protein</fullName>
    </submittedName>
</protein>
<evidence type="ECO:0000313" key="2">
    <source>
        <dbReference type="EMBL" id="MBM6578006.1"/>
    </source>
</evidence>
<feature type="domain" description="MlaB-like STAS" evidence="1">
    <location>
        <begin position="4"/>
        <end position="82"/>
    </location>
</feature>
<sequence length="105" mass="10163">MPMTLATILDTPAAGPLRQALKQALGGAEPLLIDGSGVERAGLACLQVLAAAGSAAAQGGTVFRIDPAGPPLTAMIALAGLDTLVPLAGHDAPAAATGHHVPVTA</sequence>
<dbReference type="EMBL" id="JAFEMC010000005">
    <property type="protein sequence ID" value="MBM6578006.1"/>
    <property type="molecule type" value="Genomic_DNA"/>
</dbReference>
<dbReference type="Proteomes" id="UP000763641">
    <property type="component" value="Unassembled WGS sequence"/>
</dbReference>
<evidence type="ECO:0000313" key="3">
    <source>
        <dbReference type="Proteomes" id="UP000763641"/>
    </source>
</evidence>
<reference evidence="2 3" key="1">
    <citation type="submission" date="2020-12" db="EMBL/GenBank/DDBJ databases">
        <title>Sphingomonas sp.</title>
        <authorList>
            <person name="Kim M.K."/>
        </authorList>
    </citation>
    <scope>NUCLEOTIDE SEQUENCE [LARGE SCALE GENOMIC DNA]</scope>
    <source>
        <strain evidence="2 3">BT552</strain>
    </source>
</reference>
<dbReference type="SUPFAM" id="SSF52091">
    <property type="entry name" value="SpoIIaa-like"/>
    <property type="match status" value="1"/>
</dbReference>
<proteinExistence type="predicted"/>
<keyword evidence="3" id="KW-1185">Reference proteome</keyword>
<name>A0ABS2DAN2_9SPHN</name>
<evidence type="ECO:0000259" key="1">
    <source>
        <dbReference type="Pfam" id="PF13466"/>
    </source>
</evidence>
<organism evidence="2 3">
    <name type="scientific">Sphingomonas longa</name>
    <dbReference type="NCBI Taxonomy" id="2778730"/>
    <lineage>
        <taxon>Bacteria</taxon>
        <taxon>Pseudomonadati</taxon>
        <taxon>Pseudomonadota</taxon>
        <taxon>Alphaproteobacteria</taxon>
        <taxon>Sphingomonadales</taxon>
        <taxon>Sphingomonadaceae</taxon>
        <taxon>Sphingomonas</taxon>
    </lineage>
</organism>
<dbReference type="RefSeq" id="WP_204200103.1">
    <property type="nucleotide sequence ID" value="NZ_JAFEMC010000005.1"/>
</dbReference>
<accession>A0ABS2DAN2</accession>